<keyword evidence="1" id="KW-1133">Transmembrane helix</keyword>
<dbReference type="EMBL" id="CP031034">
    <property type="protein sequence ID" value="QDZ18065.1"/>
    <property type="molecule type" value="Genomic_DNA"/>
</dbReference>
<keyword evidence="3" id="KW-1185">Reference proteome</keyword>
<dbReference type="AlphaFoldDB" id="A0A5B8MEH7"/>
<organism evidence="2 3">
    <name type="scientific">Chloropicon primus</name>
    <dbReference type="NCBI Taxonomy" id="1764295"/>
    <lineage>
        <taxon>Eukaryota</taxon>
        <taxon>Viridiplantae</taxon>
        <taxon>Chlorophyta</taxon>
        <taxon>Chloropicophyceae</taxon>
        <taxon>Chloropicales</taxon>
        <taxon>Chloropicaceae</taxon>
        <taxon>Chloropicon</taxon>
    </lineage>
</organism>
<evidence type="ECO:0000313" key="2">
    <source>
        <dbReference type="EMBL" id="QDZ18065.1"/>
    </source>
</evidence>
<name>A0A5B8MEH7_9CHLO</name>
<reference evidence="2 3" key="1">
    <citation type="submission" date="2018-07" db="EMBL/GenBank/DDBJ databases">
        <title>The complete nuclear genome of the prasinophyte Chloropicon primus (CCMP1205).</title>
        <authorList>
            <person name="Pombert J.-F."/>
            <person name="Otis C."/>
            <person name="Turmel M."/>
            <person name="Lemieux C."/>
        </authorList>
    </citation>
    <scope>NUCLEOTIDE SEQUENCE [LARGE SCALE GENOMIC DNA]</scope>
    <source>
        <strain evidence="2 3">CCMP1205</strain>
    </source>
</reference>
<sequence>MESERRSTMSSLKGQLSNVEGSVKSMKAAVVAGSVLTVACLAAVFGVTILANEVSKEVKVSNGTLTAKNGQAVLTTNMYYTAKFSTSTAIVTLADQDMTGTFAVNTVVTQGTKLTLICDDVVVSQEGGETDVQVTEDSMLNNLSDSVEKRSVNNMCNWFGAWKKTCEKYSKKLIFAAYDYLWDNRQEIWDYGKRSSATMDMCGVACG</sequence>
<protein>
    <submittedName>
        <fullName evidence="2">Uncharacterized protein</fullName>
    </submittedName>
</protein>
<evidence type="ECO:0000256" key="1">
    <source>
        <dbReference type="SAM" id="Phobius"/>
    </source>
</evidence>
<feature type="transmembrane region" description="Helical" evidence="1">
    <location>
        <begin position="28"/>
        <end position="51"/>
    </location>
</feature>
<accession>A0A5B8MEH7</accession>
<keyword evidence="1" id="KW-0472">Membrane</keyword>
<proteinExistence type="predicted"/>
<dbReference type="Proteomes" id="UP000316726">
    <property type="component" value="Chromosome 1"/>
</dbReference>
<evidence type="ECO:0000313" key="3">
    <source>
        <dbReference type="Proteomes" id="UP000316726"/>
    </source>
</evidence>
<gene>
    <name evidence="2" type="ORF">A3770_01p05830</name>
</gene>
<keyword evidence="1" id="KW-0812">Transmembrane</keyword>